<sequence>MISSLVCHSSLNNWCDIEVKYFELLNIENSKHSYFQNPKQLNYHFEFLKKYLEEYLIEQEKEAKPIESYQEFFSNIDAPSTLILNFNYTHTIEKLYQKETSNSKIIHIHGELENENNPIIFGYAASHEESRDLLGKNDKEYLRNIKKQLYKRTDNEHQLSKYLNIHENIYLSILGHSCGFSDKLILKQILNHKNINKDMDQGDRSIRIFYYKEYESYFETQVNIDRIMNDDERFRTLLVDFTSSDSTPQFDEISDLTNFSKMLRDVSEKEKENQMFLPRIRLINKKRGFHLSFLLYPCSSSLFFLSYFLPANRSYLLNSHSKEPFIRGTFFDGFKPILSKQSFL</sequence>
<keyword evidence="3" id="KW-1185">Reference proteome</keyword>
<evidence type="ECO:0000313" key="2">
    <source>
        <dbReference type="EMBL" id="PXV63327.1"/>
    </source>
</evidence>
<dbReference type="Proteomes" id="UP000247973">
    <property type="component" value="Unassembled WGS sequence"/>
</dbReference>
<organism evidence="2 3">
    <name type="scientific">Dysgonomonas alginatilytica</name>
    <dbReference type="NCBI Taxonomy" id="1605892"/>
    <lineage>
        <taxon>Bacteria</taxon>
        <taxon>Pseudomonadati</taxon>
        <taxon>Bacteroidota</taxon>
        <taxon>Bacteroidia</taxon>
        <taxon>Bacteroidales</taxon>
        <taxon>Dysgonomonadaceae</taxon>
        <taxon>Dysgonomonas</taxon>
    </lineage>
</organism>
<name>A0A2V3PPM9_9BACT</name>
<dbReference type="OrthoDB" id="5903604at2"/>
<dbReference type="InterPro" id="IPR025935">
    <property type="entry name" value="AbiH"/>
</dbReference>
<dbReference type="AlphaFoldDB" id="A0A2V3PPM9"/>
<feature type="transmembrane region" description="Helical" evidence="1">
    <location>
        <begin position="289"/>
        <end position="309"/>
    </location>
</feature>
<evidence type="ECO:0000256" key="1">
    <source>
        <dbReference type="SAM" id="Phobius"/>
    </source>
</evidence>
<evidence type="ECO:0000313" key="3">
    <source>
        <dbReference type="Proteomes" id="UP000247973"/>
    </source>
</evidence>
<accession>A0A2V3PPM9</accession>
<comment type="caution">
    <text evidence="2">The sequence shown here is derived from an EMBL/GenBank/DDBJ whole genome shotgun (WGS) entry which is preliminary data.</text>
</comment>
<reference evidence="2 3" key="1">
    <citation type="submission" date="2018-03" db="EMBL/GenBank/DDBJ databases">
        <title>Genomic Encyclopedia of Archaeal and Bacterial Type Strains, Phase II (KMG-II): from individual species to whole genera.</title>
        <authorList>
            <person name="Goeker M."/>
        </authorList>
    </citation>
    <scope>NUCLEOTIDE SEQUENCE [LARGE SCALE GENOMIC DNA]</scope>
    <source>
        <strain evidence="2 3">DSM 100214</strain>
    </source>
</reference>
<protein>
    <submittedName>
        <fullName evidence="2">Abortive infection AbiH-like protein</fullName>
    </submittedName>
</protein>
<dbReference type="EMBL" id="QICL01000014">
    <property type="protein sequence ID" value="PXV63327.1"/>
    <property type="molecule type" value="Genomic_DNA"/>
</dbReference>
<gene>
    <name evidence="2" type="ORF">CLV62_11444</name>
</gene>
<dbReference type="Pfam" id="PF14253">
    <property type="entry name" value="AbiH"/>
    <property type="match status" value="1"/>
</dbReference>
<keyword evidence="1" id="KW-1133">Transmembrane helix</keyword>
<keyword evidence="1" id="KW-0812">Transmembrane</keyword>
<keyword evidence="1" id="KW-0472">Membrane</keyword>
<proteinExistence type="predicted"/>